<evidence type="ECO:0000256" key="1">
    <source>
        <dbReference type="SAM" id="MobiDB-lite"/>
    </source>
</evidence>
<dbReference type="InterPro" id="IPR039876">
    <property type="entry name" value="HAP28"/>
</dbReference>
<evidence type="ECO:0000313" key="3">
    <source>
        <dbReference type="EMBL" id="MBC1170070.1"/>
    </source>
</evidence>
<sequence length="289" mass="33592">MPRGKFVNHKGRSRHFTNPEELEEERRKEQKKKLQKESDSESESPDEEEEESEGGDEEDEEESEEEEKPKGVSGLIDIENPNRVTKKTIQKVGRMSLEEGEASKPELTRREQEQIQKQKARRQYMKLHAEGKTKQAREDLARLAIIKQHRAEAAARREQEKKESDSESESPDEEEEESEGGDEEDEEESEEEEKPKGVSGLIDIENPNRVTKKTIQKVGRMSLEEGEASKPELTRREQEQIQKQKARRQYMKLHAEGKQSKHQHRAEAAARREQEKKEKEEARKKASNA</sequence>
<evidence type="ECO:0000313" key="4">
    <source>
        <dbReference type="EnsemblMetazoa" id="LLOJ009335-PA"/>
    </source>
</evidence>
<feature type="compositionally biased region" description="Basic residues" evidence="1">
    <location>
        <begin position="1"/>
        <end position="15"/>
    </location>
</feature>
<reference evidence="5" key="1">
    <citation type="submission" date="2012-05" db="EMBL/GenBank/DDBJ databases">
        <title>Whole Genome Assembly of Lutzomyia longipalpis.</title>
        <authorList>
            <person name="Richards S."/>
            <person name="Qu C."/>
            <person name="Dillon R."/>
            <person name="Worley K."/>
            <person name="Scherer S."/>
            <person name="Batterton M."/>
            <person name="Taylor A."/>
            <person name="Hawes A."/>
            <person name="Hernandez B."/>
            <person name="Kovar C."/>
            <person name="Mandapat C."/>
            <person name="Pham C."/>
            <person name="Qu C."/>
            <person name="Jing C."/>
            <person name="Bess C."/>
            <person name="Bandaranaike D."/>
            <person name="Ngo D."/>
            <person name="Ongeri F."/>
            <person name="Arias F."/>
            <person name="Lara F."/>
            <person name="Weissenberger G."/>
            <person name="Kamau G."/>
            <person name="Han H."/>
            <person name="Shen H."/>
            <person name="Dinh H."/>
            <person name="Khalil I."/>
            <person name="Jones J."/>
            <person name="Shafer J."/>
            <person name="Jayaseelan J."/>
            <person name="Quiroz J."/>
            <person name="Blankenburg K."/>
            <person name="Nguyen L."/>
            <person name="Jackson L."/>
            <person name="Francisco L."/>
            <person name="Tang L.-Y."/>
            <person name="Pu L.-L."/>
            <person name="Perales L."/>
            <person name="Lorensuhewa L."/>
            <person name="Munidasa M."/>
            <person name="Coyle M."/>
            <person name="Taylor M."/>
            <person name="Puazo M."/>
            <person name="Firestine M."/>
            <person name="Scheel M."/>
            <person name="Javaid M."/>
            <person name="Wang M."/>
            <person name="Li M."/>
            <person name="Tabassum N."/>
            <person name="Saada N."/>
            <person name="Osuji N."/>
            <person name="Aqrawi P."/>
            <person name="Fu Q."/>
            <person name="Thornton R."/>
            <person name="Raj R."/>
            <person name="Goodspeed R."/>
            <person name="Mata R."/>
            <person name="Najjar R."/>
            <person name="Gubbala S."/>
            <person name="Lee S."/>
            <person name="Denson S."/>
            <person name="Patil S."/>
            <person name="Macmil S."/>
            <person name="Qi S."/>
            <person name="Matskevitch T."/>
            <person name="Palculict T."/>
            <person name="Mathew T."/>
            <person name="Vee V."/>
            <person name="Velamala V."/>
            <person name="Korchina V."/>
            <person name="Cai W."/>
            <person name="Liu W."/>
            <person name="Dai W."/>
            <person name="Zou X."/>
            <person name="Zhu Y."/>
            <person name="Zhang Y."/>
            <person name="Wu Y.-Q."/>
            <person name="Xin Y."/>
            <person name="Nazarath L."/>
            <person name="Kovar C."/>
            <person name="Han Y."/>
            <person name="Muzny D."/>
            <person name="Gibbs R."/>
        </authorList>
    </citation>
    <scope>NUCLEOTIDE SEQUENCE [LARGE SCALE GENOMIC DNA]</scope>
    <source>
        <strain evidence="5">Jacobina</strain>
    </source>
</reference>
<feature type="compositionally biased region" description="Acidic residues" evidence="1">
    <location>
        <begin position="40"/>
        <end position="66"/>
    </location>
</feature>
<dbReference type="Proteomes" id="UP000092461">
    <property type="component" value="Unassembled WGS sequence"/>
</dbReference>
<feature type="compositionally biased region" description="Basic and acidic residues" evidence="1">
    <location>
        <begin position="101"/>
        <end position="116"/>
    </location>
</feature>
<dbReference type="EMBL" id="GITU01001367">
    <property type="protein sequence ID" value="MBC1170070.1"/>
    <property type="molecule type" value="Transcribed_RNA"/>
</dbReference>
<feature type="compositionally biased region" description="Basic and acidic residues" evidence="1">
    <location>
        <begin position="149"/>
        <end position="165"/>
    </location>
</feature>
<dbReference type="InterPro" id="IPR019380">
    <property type="entry name" value="Casein_kinase_sb_PP28"/>
</dbReference>
<evidence type="ECO:0000259" key="2">
    <source>
        <dbReference type="Pfam" id="PF10252"/>
    </source>
</evidence>
<feature type="region of interest" description="Disordered" evidence="1">
    <location>
        <begin position="149"/>
        <end position="289"/>
    </location>
</feature>
<dbReference type="AlphaFoldDB" id="A0A1B0CWF1"/>
<reference evidence="3" key="2">
    <citation type="journal article" date="2020" name="BMC">
        <title>Leishmania infection induces a limited differential gene expression in the sand fly midgut.</title>
        <authorList>
            <person name="Coutinho-Abreu I.V."/>
            <person name="Serafim T.D."/>
            <person name="Meneses C."/>
            <person name="Kamhawi S."/>
            <person name="Oliveira F."/>
            <person name="Valenzuela J.G."/>
        </authorList>
    </citation>
    <scope>NUCLEOTIDE SEQUENCE</scope>
    <source>
        <strain evidence="3">Jacobina</strain>
        <tissue evidence="3">Midgut</tissue>
    </source>
</reference>
<dbReference type="PANTHER" id="PTHR22055">
    <property type="entry name" value="28 KDA HEAT- AND ACID-STABLE PHOSPHOPROTEIN PDGF-ASSOCIATED PROTEIN"/>
    <property type="match status" value="1"/>
</dbReference>
<feature type="compositionally biased region" description="Basic and acidic residues" evidence="1">
    <location>
        <begin position="227"/>
        <end position="242"/>
    </location>
</feature>
<keyword evidence="3" id="KW-0808">Transferase</keyword>
<reference evidence="4" key="3">
    <citation type="submission" date="2020-05" db="UniProtKB">
        <authorList>
            <consortium name="EnsemblMetazoa"/>
        </authorList>
    </citation>
    <scope>IDENTIFICATION</scope>
    <source>
        <strain evidence="4">Jacobina</strain>
    </source>
</reference>
<protein>
    <submittedName>
        <fullName evidence="3">Putative casein kinase substrate phosphoprotein pp28</fullName>
    </submittedName>
</protein>
<dbReference type="EMBL" id="AJWK01032323">
    <property type="status" value="NOT_ANNOTATED_CDS"/>
    <property type="molecule type" value="Genomic_DNA"/>
</dbReference>
<feature type="domain" description="Casein kinase substrate phosphoprotein PP28" evidence="2">
    <location>
        <begin position="80"/>
        <end position="163"/>
    </location>
</feature>
<dbReference type="VEuPathDB" id="VectorBase:LLONM1_006110"/>
<keyword evidence="5" id="KW-1185">Reference proteome</keyword>
<proteinExistence type="predicted"/>
<dbReference type="Pfam" id="PF10252">
    <property type="entry name" value="PP28"/>
    <property type="match status" value="2"/>
</dbReference>
<organism evidence="4 5">
    <name type="scientific">Lutzomyia longipalpis</name>
    <name type="common">Sand fly</name>
    <dbReference type="NCBI Taxonomy" id="7200"/>
    <lineage>
        <taxon>Eukaryota</taxon>
        <taxon>Metazoa</taxon>
        <taxon>Ecdysozoa</taxon>
        <taxon>Arthropoda</taxon>
        <taxon>Hexapoda</taxon>
        <taxon>Insecta</taxon>
        <taxon>Pterygota</taxon>
        <taxon>Neoptera</taxon>
        <taxon>Endopterygota</taxon>
        <taxon>Diptera</taxon>
        <taxon>Nematocera</taxon>
        <taxon>Psychodoidea</taxon>
        <taxon>Psychodidae</taxon>
        <taxon>Lutzomyia</taxon>
        <taxon>Lutzomyia</taxon>
    </lineage>
</organism>
<evidence type="ECO:0000313" key="5">
    <source>
        <dbReference type="Proteomes" id="UP000092461"/>
    </source>
</evidence>
<feature type="compositionally biased region" description="Acidic residues" evidence="1">
    <location>
        <begin position="166"/>
        <end position="192"/>
    </location>
</feature>
<dbReference type="EMBL" id="AJWK01032324">
    <property type="status" value="NOT_ANNOTATED_CDS"/>
    <property type="molecule type" value="Genomic_DNA"/>
</dbReference>
<feature type="domain" description="Casein kinase substrate phosphoprotein PP28" evidence="2">
    <location>
        <begin position="206"/>
        <end position="278"/>
    </location>
</feature>
<feature type="compositionally biased region" description="Basic and acidic residues" evidence="1">
    <location>
        <begin position="253"/>
        <end position="289"/>
    </location>
</feature>
<dbReference type="VEuPathDB" id="VectorBase:LLOJ009335"/>
<name>A0A1B0CWF1_LUTLO</name>
<accession>A0A1B0CWF1</accession>
<feature type="region of interest" description="Disordered" evidence="1">
    <location>
        <begin position="1"/>
        <end position="123"/>
    </location>
</feature>
<dbReference type="EnsemblMetazoa" id="LLOJ009335-RA">
    <property type="protein sequence ID" value="LLOJ009335-PA"/>
    <property type="gene ID" value="LLOJ009335"/>
</dbReference>
<keyword evidence="3" id="KW-0418">Kinase</keyword>
<dbReference type="GO" id="GO:0016301">
    <property type="term" value="F:kinase activity"/>
    <property type="evidence" value="ECO:0007669"/>
    <property type="project" value="UniProtKB-KW"/>
</dbReference>